<accession>A0A160MJ80</accession>
<dbReference type="GO" id="GO:0006355">
    <property type="term" value="P:regulation of DNA-templated transcription"/>
    <property type="evidence" value="ECO:0007669"/>
    <property type="project" value="InterPro"/>
</dbReference>
<proteinExistence type="predicted"/>
<keyword evidence="2" id="KW-0614">Plasmid</keyword>
<geneLocation type="plasmid" evidence="3">
    <name>pbo1</name>
</geneLocation>
<dbReference type="Proteomes" id="UP000077856">
    <property type="component" value="Plasmid pBO1"/>
</dbReference>
<dbReference type="GO" id="GO:0003677">
    <property type="term" value="F:DNA binding"/>
    <property type="evidence" value="ECO:0007669"/>
    <property type="project" value="InterPro"/>
</dbReference>
<organism evidence="2 3">
    <name type="scientific">Cytobacillus oceanisediminis 2691</name>
    <dbReference type="NCBI Taxonomy" id="1196031"/>
    <lineage>
        <taxon>Bacteria</taxon>
        <taxon>Bacillati</taxon>
        <taxon>Bacillota</taxon>
        <taxon>Bacilli</taxon>
        <taxon>Bacillales</taxon>
        <taxon>Bacillaceae</taxon>
        <taxon>Cytobacillus</taxon>
    </lineage>
</organism>
<evidence type="ECO:0000259" key="1">
    <source>
        <dbReference type="Pfam" id="PF03444"/>
    </source>
</evidence>
<evidence type="ECO:0000313" key="3">
    <source>
        <dbReference type="Proteomes" id="UP000077856"/>
    </source>
</evidence>
<protein>
    <recommendedName>
        <fullName evidence="1">Winged helix-turn-helix transcription repressor HrcA DNA-binding domain-containing protein</fullName>
    </recommendedName>
</protein>
<dbReference type="Pfam" id="PF03444">
    <property type="entry name" value="WHD_HrcA"/>
    <property type="match status" value="1"/>
</dbReference>
<evidence type="ECO:0000313" key="2">
    <source>
        <dbReference type="EMBL" id="AND43184.1"/>
    </source>
</evidence>
<reference evidence="2 3" key="1">
    <citation type="submission" date="2016-04" db="EMBL/GenBank/DDBJ databases">
        <title>Complete genome sequence of Bacillus oceanisediminis strain 2691.</title>
        <authorList>
            <person name="Jeong H."/>
            <person name="Kim H.J."/>
            <person name="Lee D.-W."/>
        </authorList>
    </citation>
    <scope>NUCLEOTIDE SEQUENCE [LARGE SCALE GENOMIC DNA]</scope>
    <source>
        <strain evidence="2 3">2691</strain>
        <plasmid evidence="3">pbo1</plasmid>
    </source>
</reference>
<sequence length="78" mass="8982">MSQQSKKQITEKDKNILKALCELYKEKQSGVGPSEIEQKVGRDKYDAAAYCNLSLKKLIEFNLVEKFPEGKYRPAEKE</sequence>
<gene>
    <name evidence="2" type="ORF">A361_28910</name>
</gene>
<feature type="domain" description="Winged helix-turn-helix transcription repressor HrcA DNA-binding" evidence="1">
    <location>
        <begin position="9"/>
        <end position="76"/>
    </location>
</feature>
<dbReference type="eggNOG" id="ENOG5030D4J">
    <property type="taxonomic scope" value="Bacteria"/>
</dbReference>
<dbReference type="RefSeq" id="WP_019379909.1">
    <property type="nucleotide sequence ID" value="NZ_CP015507.1"/>
</dbReference>
<name>A0A160MJ80_9BACI</name>
<dbReference type="EMBL" id="CP015507">
    <property type="protein sequence ID" value="AND43184.1"/>
    <property type="molecule type" value="Genomic_DNA"/>
</dbReference>
<dbReference type="InterPro" id="IPR005104">
    <property type="entry name" value="WHTH_HrcA_DNA-bd"/>
</dbReference>
<dbReference type="AlphaFoldDB" id="A0A160MJ80"/>
<dbReference type="KEGG" id="bon:A361_28910"/>